<organism evidence="1 2">
    <name type="scientific">Aureococcus anophagefferens</name>
    <name type="common">Harmful bloom alga</name>
    <dbReference type="NCBI Taxonomy" id="44056"/>
    <lineage>
        <taxon>Eukaryota</taxon>
        <taxon>Sar</taxon>
        <taxon>Stramenopiles</taxon>
        <taxon>Ochrophyta</taxon>
        <taxon>Pelagophyceae</taxon>
        <taxon>Pelagomonadales</taxon>
        <taxon>Pelagomonadaceae</taxon>
        <taxon>Aureococcus</taxon>
    </lineage>
</organism>
<reference evidence="1 2" key="1">
    <citation type="submission" date="2024-03" db="EMBL/GenBank/DDBJ databases">
        <title>Aureococcus anophagefferens CCMP1851 and Kratosvirus quantuckense: Draft genome of a second virus-susceptible host strain in the model system.</title>
        <authorList>
            <person name="Chase E."/>
            <person name="Truchon A.R."/>
            <person name="Schepens W."/>
            <person name="Wilhelm S.W."/>
        </authorList>
    </citation>
    <scope>NUCLEOTIDE SEQUENCE [LARGE SCALE GENOMIC DNA]</scope>
    <source>
        <strain evidence="1 2">CCMP1851</strain>
    </source>
</reference>
<gene>
    <name evidence="1" type="ORF">SO694_00003751</name>
</gene>
<evidence type="ECO:0000313" key="2">
    <source>
        <dbReference type="Proteomes" id="UP001363151"/>
    </source>
</evidence>
<proteinExistence type="predicted"/>
<name>A0ABR1GDD5_AURAN</name>
<keyword evidence="2" id="KW-1185">Reference proteome</keyword>
<dbReference type="EMBL" id="JBBJCI010000033">
    <property type="protein sequence ID" value="KAK7254014.1"/>
    <property type="molecule type" value="Genomic_DNA"/>
</dbReference>
<dbReference type="Proteomes" id="UP001363151">
    <property type="component" value="Unassembled WGS sequence"/>
</dbReference>
<protein>
    <submittedName>
        <fullName evidence="1">Uncharacterized protein</fullName>
    </submittedName>
</protein>
<sequence length="109" mass="11344">MAEILHEAALVKTLCWLQEPKQLPERCDFSYAQALAPCCSDDLLSACRAADHALITLKAAVARDKRERGDAAAALAAAASAVAAWRAVAFLGARARRPASPGTAASTAP</sequence>
<comment type="caution">
    <text evidence="1">The sequence shown here is derived from an EMBL/GenBank/DDBJ whole genome shotgun (WGS) entry which is preliminary data.</text>
</comment>
<evidence type="ECO:0000313" key="1">
    <source>
        <dbReference type="EMBL" id="KAK7254014.1"/>
    </source>
</evidence>
<accession>A0ABR1GDD5</accession>